<organism evidence="2 3">
    <name type="scientific">Labilithrix luteola</name>
    <dbReference type="NCBI Taxonomy" id="1391654"/>
    <lineage>
        <taxon>Bacteria</taxon>
        <taxon>Pseudomonadati</taxon>
        <taxon>Myxococcota</taxon>
        <taxon>Polyangia</taxon>
        <taxon>Polyangiales</taxon>
        <taxon>Labilitrichaceae</taxon>
        <taxon>Labilithrix</taxon>
    </lineage>
</organism>
<proteinExistence type="predicted"/>
<reference evidence="2 3" key="1">
    <citation type="submission" date="2015-08" db="EMBL/GenBank/DDBJ databases">
        <authorList>
            <person name="Babu N.S."/>
            <person name="Beckwith C.J."/>
            <person name="Beseler K.G."/>
            <person name="Brison A."/>
            <person name="Carone J.V."/>
            <person name="Caskin T.P."/>
            <person name="Diamond M."/>
            <person name="Durham M.E."/>
            <person name="Foxe J.M."/>
            <person name="Go M."/>
            <person name="Henderson B.A."/>
            <person name="Jones I.B."/>
            <person name="McGettigan J.A."/>
            <person name="Micheletti S.J."/>
            <person name="Nasrallah M.E."/>
            <person name="Ortiz D."/>
            <person name="Piller C.R."/>
            <person name="Privatt S.R."/>
            <person name="Schneider S.L."/>
            <person name="Sharp S."/>
            <person name="Smith T.C."/>
            <person name="Stanton J.D."/>
            <person name="Ullery H.E."/>
            <person name="Wilson R.J."/>
            <person name="Serrano M.G."/>
            <person name="Buck G."/>
            <person name="Lee V."/>
            <person name="Wang Y."/>
            <person name="Carvalho R."/>
            <person name="Voegtly L."/>
            <person name="Shi R."/>
            <person name="Duckworth R."/>
            <person name="Johnson A."/>
            <person name="Loviza R."/>
            <person name="Walstead R."/>
            <person name="Shah Z."/>
            <person name="Kiflezghi M."/>
            <person name="Wade K."/>
            <person name="Ball S.L."/>
            <person name="Bradley K.W."/>
            <person name="Asai D.J."/>
            <person name="Bowman C.A."/>
            <person name="Russell D.A."/>
            <person name="Pope W.H."/>
            <person name="Jacobs-Sera D."/>
            <person name="Hendrix R.W."/>
            <person name="Hatfull G.F."/>
        </authorList>
    </citation>
    <scope>NUCLEOTIDE SEQUENCE [LARGE SCALE GENOMIC DNA]</scope>
    <source>
        <strain evidence="2 3">DSM 27648</strain>
    </source>
</reference>
<dbReference type="PANTHER" id="PTHR38446">
    <property type="entry name" value="BLL0914 PROTEIN"/>
    <property type="match status" value="1"/>
</dbReference>
<keyword evidence="1" id="KW-0812">Transmembrane</keyword>
<feature type="transmembrane region" description="Helical" evidence="1">
    <location>
        <begin position="54"/>
        <end position="71"/>
    </location>
</feature>
<sequence length="119" mass="12652">MPIVASALVAFVALEHVGFAVLEMFLWTTPFVRKRFGTTEAFAKESAVLASNQGLYNLFLAAGLAWSFFAGDGMVRPLRLFFLGCVLLAGLFGGLTASKRILFVQAIPAAIALAVVVLG</sequence>
<dbReference type="InterPro" id="IPR009732">
    <property type="entry name" value="DUF1304"/>
</dbReference>
<dbReference type="PANTHER" id="PTHR38446:SF1">
    <property type="entry name" value="BLL0914 PROTEIN"/>
    <property type="match status" value="1"/>
</dbReference>
<protein>
    <recommendedName>
        <fullName evidence="4">DUF1304 domain-containing protein</fullName>
    </recommendedName>
</protein>
<name>A0A0K1Q8J4_9BACT</name>
<dbReference type="EMBL" id="CP012333">
    <property type="protein sequence ID" value="AKV02068.1"/>
    <property type="molecule type" value="Genomic_DNA"/>
</dbReference>
<feature type="transmembrane region" description="Helical" evidence="1">
    <location>
        <begin position="101"/>
        <end position="118"/>
    </location>
</feature>
<keyword evidence="1" id="KW-1133">Transmembrane helix</keyword>
<evidence type="ECO:0000313" key="3">
    <source>
        <dbReference type="Proteomes" id="UP000064967"/>
    </source>
</evidence>
<dbReference type="Proteomes" id="UP000064967">
    <property type="component" value="Chromosome"/>
</dbReference>
<accession>A0A0K1Q8J4</accession>
<evidence type="ECO:0008006" key="4">
    <source>
        <dbReference type="Google" id="ProtNLM"/>
    </source>
</evidence>
<keyword evidence="3" id="KW-1185">Reference proteome</keyword>
<keyword evidence="1" id="KW-0472">Membrane</keyword>
<evidence type="ECO:0000256" key="1">
    <source>
        <dbReference type="SAM" id="Phobius"/>
    </source>
</evidence>
<evidence type="ECO:0000313" key="2">
    <source>
        <dbReference type="EMBL" id="AKV02068.1"/>
    </source>
</evidence>
<dbReference type="AlphaFoldDB" id="A0A0K1Q8J4"/>
<dbReference type="KEGG" id="llu:AKJ09_08731"/>
<dbReference type="Pfam" id="PF06993">
    <property type="entry name" value="DUF1304"/>
    <property type="match status" value="1"/>
</dbReference>
<feature type="transmembrane region" description="Helical" evidence="1">
    <location>
        <begin position="78"/>
        <end position="95"/>
    </location>
</feature>
<dbReference type="RefSeq" id="WP_146653040.1">
    <property type="nucleotide sequence ID" value="NZ_CP012333.1"/>
</dbReference>
<dbReference type="OrthoDB" id="9803832at2"/>
<dbReference type="PATRIC" id="fig|1391654.3.peg.8841"/>
<gene>
    <name evidence="2" type="ORF">AKJ09_08731</name>
</gene>